<keyword evidence="2" id="KW-0378">Hydrolase</keyword>
<proteinExistence type="predicted"/>
<sequence>MKGEIIVHFLKPNFVIIPMTRSTLLLLLFSLLTIPCFSQSHEELAQKAQDAYNRKDYANSANLYSEAIKKGGLDANNYYNAACSYALAGNKENAFKFLDQAIRNGYVNTAHLQKDTDLDPLHADQRWPQMVANSEFTGKRLKKFWDGPALKTPYKPDLTAEEKIAGLSKLWAEAKFSFVNFDLVPELDWDSLYMAYLPKITATKSTAEYYTLLSAMIAQLHDGHSNVNAPGELSNTLYARPAFRTRLVEDKVVVVTIWDNELRKQGLKEGAELLEINGMPVKEYAEKYVRPYQSASTPQDLDTRTYEYALFCGPLDAVVNTVFTDEKGKRFNFPVKRIPVAENGKYTRPAYQLTWLKDSIALVALNTFASDEAAKAFLKDFDIISKASAIIFDVRNNGGGSSDVGYEVLRCLTRDTIATSSWYTRDYRPAYRAWGNNEGRYGYGSGGVTPNEKYCYTKPVAVLTSPRTFSAAEDFTVAFDAMHRGLIIGEPTGGSTGQPMFFSLPGGGNARVCAKHDMYPDGKEFVGVGIQPDILVKPTLSDLRKGKDTVLEAAVAELRKKSK</sequence>
<dbReference type="AlphaFoldDB" id="A0A1H8HE68"/>
<name>A0A1H8HE68_9BACT</name>
<dbReference type="PANTHER" id="PTHR32060">
    <property type="entry name" value="TAIL-SPECIFIC PROTEASE"/>
    <property type="match status" value="1"/>
</dbReference>
<accession>A0A1H8HE68</accession>
<dbReference type="Gene3D" id="3.90.226.10">
    <property type="entry name" value="2-enoyl-CoA Hydratase, Chain A, domain 1"/>
    <property type="match status" value="1"/>
</dbReference>
<gene>
    <name evidence="2" type="ORF">SAMN04488505_11142</name>
</gene>
<dbReference type="Gene3D" id="1.25.40.10">
    <property type="entry name" value="Tetratricopeptide repeat domain"/>
    <property type="match status" value="1"/>
</dbReference>
<dbReference type="SUPFAM" id="SSF48452">
    <property type="entry name" value="TPR-like"/>
    <property type="match status" value="1"/>
</dbReference>
<dbReference type="GO" id="GO:0008236">
    <property type="term" value="F:serine-type peptidase activity"/>
    <property type="evidence" value="ECO:0007669"/>
    <property type="project" value="InterPro"/>
</dbReference>
<keyword evidence="3" id="KW-1185">Reference proteome</keyword>
<organism evidence="2 3">
    <name type="scientific">Chitinophaga rupis</name>
    <dbReference type="NCBI Taxonomy" id="573321"/>
    <lineage>
        <taxon>Bacteria</taxon>
        <taxon>Pseudomonadati</taxon>
        <taxon>Bacteroidota</taxon>
        <taxon>Chitinophagia</taxon>
        <taxon>Chitinophagales</taxon>
        <taxon>Chitinophagaceae</taxon>
        <taxon>Chitinophaga</taxon>
    </lineage>
</organism>
<dbReference type="GO" id="GO:0004175">
    <property type="term" value="F:endopeptidase activity"/>
    <property type="evidence" value="ECO:0007669"/>
    <property type="project" value="TreeGrafter"/>
</dbReference>
<dbReference type="InterPro" id="IPR011990">
    <property type="entry name" value="TPR-like_helical_dom_sf"/>
</dbReference>
<dbReference type="Gene3D" id="3.30.750.44">
    <property type="match status" value="1"/>
</dbReference>
<dbReference type="SUPFAM" id="SSF52096">
    <property type="entry name" value="ClpP/crotonase"/>
    <property type="match status" value="1"/>
</dbReference>
<protein>
    <submittedName>
        <fullName evidence="2">C-terminal processing protease CtpA/Prc, contains a PDZ domain</fullName>
    </submittedName>
</protein>
<keyword evidence="2" id="KW-0645">Protease</keyword>
<dbReference type="Pfam" id="PF03572">
    <property type="entry name" value="Peptidase_S41"/>
    <property type="match status" value="1"/>
</dbReference>
<dbReference type="InterPro" id="IPR029045">
    <property type="entry name" value="ClpP/crotonase-like_dom_sf"/>
</dbReference>
<dbReference type="InterPro" id="IPR005151">
    <property type="entry name" value="Tail-specific_protease"/>
</dbReference>
<dbReference type="Proteomes" id="UP000198984">
    <property type="component" value="Unassembled WGS sequence"/>
</dbReference>
<dbReference type="GO" id="GO:0006508">
    <property type="term" value="P:proteolysis"/>
    <property type="evidence" value="ECO:0007669"/>
    <property type="project" value="UniProtKB-KW"/>
</dbReference>
<evidence type="ECO:0000259" key="1">
    <source>
        <dbReference type="SMART" id="SM00245"/>
    </source>
</evidence>
<dbReference type="Gene3D" id="2.30.42.10">
    <property type="match status" value="1"/>
</dbReference>
<dbReference type="PANTHER" id="PTHR32060:SF22">
    <property type="entry name" value="CARBOXYL-TERMINAL-PROCESSING PEPTIDASE 3, CHLOROPLASTIC"/>
    <property type="match status" value="1"/>
</dbReference>
<evidence type="ECO:0000313" key="3">
    <source>
        <dbReference type="Proteomes" id="UP000198984"/>
    </source>
</evidence>
<evidence type="ECO:0000313" key="2">
    <source>
        <dbReference type="EMBL" id="SEN54415.1"/>
    </source>
</evidence>
<reference evidence="2 3" key="1">
    <citation type="submission" date="2016-10" db="EMBL/GenBank/DDBJ databases">
        <authorList>
            <person name="de Groot N.N."/>
        </authorList>
    </citation>
    <scope>NUCLEOTIDE SEQUENCE [LARGE SCALE GENOMIC DNA]</scope>
    <source>
        <strain evidence="2 3">DSM 21039</strain>
    </source>
</reference>
<feature type="domain" description="Tail specific protease" evidence="1">
    <location>
        <begin position="321"/>
        <end position="537"/>
    </location>
</feature>
<dbReference type="EMBL" id="FOBB01000011">
    <property type="protein sequence ID" value="SEN54415.1"/>
    <property type="molecule type" value="Genomic_DNA"/>
</dbReference>
<dbReference type="InterPro" id="IPR036034">
    <property type="entry name" value="PDZ_sf"/>
</dbReference>
<dbReference type="NCBIfam" id="NF047558">
    <property type="entry name" value="TPR_END_plus"/>
    <property type="match status" value="1"/>
</dbReference>
<dbReference type="SMART" id="SM00245">
    <property type="entry name" value="TSPc"/>
    <property type="match status" value="1"/>
</dbReference>
<dbReference type="CDD" id="cd07563">
    <property type="entry name" value="Peptidase_S41_IRBP"/>
    <property type="match status" value="1"/>
</dbReference>